<feature type="transmembrane region" description="Helical" evidence="1">
    <location>
        <begin position="104"/>
        <end position="128"/>
    </location>
</feature>
<keyword evidence="1" id="KW-0472">Membrane</keyword>
<keyword evidence="3" id="KW-1185">Reference proteome</keyword>
<evidence type="ECO:0000313" key="2">
    <source>
        <dbReference type="EMBL" id="TKX32861.1"/>
    </source>
</evidence>
<evidence type="ECO:0000313" key="3">
    <source>
        <dbReference type="Proteomes" id="UP000309584"/>
    </source>
</evidence>
<dbReference type="EMBL" id="NXLY01000040">
    <property type="protein sequence ID" value="TKX32861.1"/>
    <property type="molecule type" value="Genomic_DNA"/>
</dbReference>
<reference evidence="2 3" key="1">
    <citation type="submission" date="2018-05" db="EMBL/GenBank/DDBJ databases">
        <title>Novel Campyloabacter and Helicobacter Species and Strains.</title>
        <authorList>
            <person name="Mannion A.J."/>
            <person name="Shen Z."/>
            <person name="Fox J.G."/>
        </authorList>
    </citation>
    <scope>NUCLEOTIDE SEQUENCE [LARGE SCALE GENOMIC DNA]</scope>
    <source>
        <strain evidence="3">MIT10-5678</strain>
    </source>
</reference>
<protein>
    <recommendedName>
        <fullName evidence="4">Yip1 domain-containing protein</fullName>
    </recommendedName>
</protein>
<feature type="transmembrane region" description="Helical" evidence="1">
    <location>
        <begin position="140"/>
        <end position="165"/>
    </location>
</feature>
<organism evidence="2 3">
    <name type="scientific">Campylobacter taeniopygiae</name>
    <dbReference type="NCBI Taxonomy" id="2510188"/>
    <lineage>
        <taxon>Bacteria</taxon>
        <taxon>Pseudomonadati</taxon>
        <taxon>Campylobacterota</taxon>
        <taxon>Epsilonproteobacteria</taxon>
        <taxon>Campylobacterales</taxon>
        <taxon>Campylobacteraceae</taxon>
        <taxon>Campylobacter</taxon>
    </lineage>
</organism>
<evidence type="ECO:0008006" key="4">
    <source>
        <dbReference type="Google" id="ProtNLM"/>
    </source>
</evidence>
<feature type="transmembrane region" description="Helical" evidence="1">
    <location>
        <begin position="69"/>
        <end position="92"/>
    </location>
</feature>
<accession>A0ABY2TH75</accession>
<proteinExistence type="predicted"/>
<sequence>MKWLLVFKIFIVSIWIVGMMGFIQEVVNNSKTFVELLSNPRIFLIFCIIFLGCVSIILNFIFKNKNILINYFLFSFFFCAFLLFIDFCIFYFKELPRYTSYTDSLGMICALYFLFCYVFSGFMVYGVLSLFKKNYKKVAICFIICIFYYYPFIALIGLAIIKIFVQK</sequence>
<dbReference type="Proteomes" id="UP000309584">
    <property type="component" value="Unassembled WGS sequence"/>
</dbReference>
<name>A0ABY2TH75_9BACT</name>
<keyword evidence="1" id="KW-1133">Transmembrane helix</keyword>
<feature type="transmembrane region" description="Helical" evidence="1">
    <location>
        <begin position="43"/>
        <end position="62"/>
    </location>
</feature>
<gene>
    <name evidence="2" type="ORF">CQA75_08840</name>
</gene>
<evidence type="ECO:0000256" key="1">
    <source>
        <dbReference type="SAM" id="Phobius"/>
    </source>
</evidence>
<feature type="transmembrane region" description="Helical" evidence="1">
    <location>
        <begin position="5"/>
        <end position="23"/>
    </location>
</feature>
<comment type="caution">
    <text evidence="2">The sequence shown here is derived from an EMBL/GenBank/DDBJ whole genome shotgun (WGS) entry which is preliminary data.</text>
</comment>
<dbReference type="RefSeq" id="WP_137624587.1">
    <property type="nucleotide sequence ID" value="NZ_NXLY01000040.1"/>
</dbReference>
<keyword evidence="1" id="KW-0812">Transmembrane</keyword>